<dbReference type="OrthoDB" id="10650998at2759"/>
<sequence length="166" mass="18571">MRHLYIGPLSEDDQAFEILKRILCSVLRRTQLTWTLESGKLQFCKFYHGSITSADILSVLTEHTIDDTKITLDIAEQAEWLLRSDDSDVPDDRRFGREKYLRQLVTERASVSSTDTASKTAPSTAEGVQNTAVEQTSQAVEIDEQDGEHGEGTGGEGYDEMAEERA</sequence>
<dbReference type="AlphaFoldDB" id="K5UHG2"/>
<evidence type="ECO:0000313" key="2">
    <source>
        <dbReference type="EMBL" id="EKM48936.1"/>
    </source>
</evidence>
<dbReference type="Proteomes" id="UP000008370">
    <property type="component" value="Unassembled WGS sequence"/>
</dbReference>
<name>K5UHG2_PHACS</name>
<evidence type="ECO:0000313" key="3">
    <source>
        <dbReference type="Proteomes" id="UP000008370"/>
    </source>
</evidence>
<feature type="compositionally biased region" description="Polar residues" evidence="1">
    <location>
        <begin position="109"/>
        <end position="139"/>
    </location>
</feature>
<dbReference type="EMBL" id="JH930631">
    <property type="protein sequence ID" value="EKM48936.1"/>
    <property type="molecule type" value="Genomic_DNA"/>
</dbReference>
<feature type="compositionally biased region" description="Acidic residues" evidence="1">
    <location>
        <begin position="157"/>
        <end position="166"/>
    </location>
</feature>
<proteinExistence type="predicted"/>
<dbReference type="HOGENOM" id="CLU_1603326_0_0_1"/>
<dbReference type="GeneID" id="18919266"/>
<protein>
    <submittedName>
        <fullName evidence="2">Uncharacterized protein</fullName>
    </submittedName>
</protein>
<organism evidence="2 3">
    <name type="scientific">Phanerochaete carnosa (strain HHB-10118-sp)</name>
    <name type="common">White-rot fungus</name>
    <name type="synonym">Peniophora carnosa</name>
    <dbReference type="NCBI Taxonomy" id="650164"/>
    <lineage>
        <taxon>Eukaryota</taxon>
        <taxon>Fungi</taxon>
        <taxon>Dikarya</taxon>
        <taxon>Basidiomycota</taxon>
        <taxon>Agaricomycotina</taxon>
        <taxon>Agaricomycetes</taxon>
        <taxon>Polyporales</taxon>
        <taxon>Phanerochaetaceae</taxon>
        <taxon>Phanerochaete</taxon>
    </lineage>
</organism>
<keyword evidence="3" id="KW-1185">Reference proteome</keyword>
<dbReference type="RefSeq" id="XP_007402511.1">
    <property type="nucleotide sequence ID" value="XM_007402449.1"/>
</dbReference>
<reference evidence="2 3" key="1">
    <citation type="journal article" date="2012" name="BMC Genomics">
        <title>Comparative genomics of the white-rot fungi, Phanerochaete carnosa and P. chrysosporium, to elucidate the genetic basis of the distinct wood types they colonize.</title>
        <authorList>
            <person name="Suzuki H."/>
            <person name="MacDonald J."/>
            <person name="Syed K."/>
            <person name="Salamov A."/>
            <person name="Hori C."/>
            <person name="Aerts A."/>
            <person name="Henrissat B."/>
            <person name="Wiebenga A."/>
            <person name="vanKuyk P.A."/>
            <person name="Barry K."/>
            <person name="Lindquist E."/>
            <person name="LaButti K."/>
            <person name="Lapidus A."/>
            <person name="Lucas S."/>
            <person name="Coutinho P."/>
            <person name="Gong Y."/>
            <person name="Samejima M."/>
            <person name="Mahadevan R."/>
            <person name="Abou-Zaid M."/>
            <person name="de Vries R.P."/>
            <person name="Igarashi K."/>
            <person name="Yadav J.S."/>
            <person name="Grigoriev I.V."/>
            <person name="Master E.R."/>
        </authorList>
    </citation>
    <scope>NUCLEOTIDE SEQUENCE [LARGE SCALE GENOMIC DNA]</scope>
    <source>
        <strain evidence="2 3">HHB-10118-sp</strain>
    </source>
</reference>
<evidence type="ECO:0000256" key="1">
    <source>
        <dbReference type="SAM" id="MobiDB-lite"/>
    </source>
</evidence>
<dbReference type="KEGG" id="pco:PHACADRAFT_265969"/>
<dbReference type="InParanoid" id="K5UHG2"/>
<gene>
    <name evidence="2" type="ORF">PHACADRAFT_265969</name>
</gene>
<accession>K5UHG2</accession>
<feature type="region of interest" description="Disordered" evidence="1">
    <location>
        <begin position="107"/>
        <end position="166"/>
    </location>
</feature>